<evidence type="ECO:0000256" key="2">
    <source>
        <dbReference type="ARBA" id="ARBA00022578"/>
    </source>
</evidence>
<organism evidence="6 7">
    <name type="scientific">Flavonifractor plautii</name>
    <name type="common">Fusobacterium plautii</name>
    <dbReference type="NCBI Taxonomy" id="292800"/>
    <lineage>
        <taxon>Bacteria</taxon>
        <taxon>Bacillati</taxon>
        <taxon>Bacillota</taxon>
        <taxon>Clostridia</taxon>
        <taxon>Eubacteriales</taxon>
        <taxon>Oscillospiraceae</taxon>
        <taxon>Flavonifractor</taxon>
    </lineage>
</organism>
<keyword evidence="3" id="KW-0238">DNA-binding</keyword>
<comment type="similarity">
    <text evidence="1">In the C-terminal section; belongs to the transposase 35 family.</text>
</comment>
<gene>
    <name evidence="6" type="ORF">GKE97_26845</name>
</gene>
<sequence length="449" mass="49930">MEKDPAALTDNERGVLDEIARALPVMNAAGKQPTEAGDRYKMPAQGKSFLSYPFLEALLRASNNPDFLCGKLPRQAAQAVLKDCVQEMKSYYAAKREYKRDPGKFRGEPKFPGYNKPSGCCTTTLTNQDCILYDAGRGVHELKLPLTRERLSLGKAPIQGRLKQVKVIPTHGIFVISLTTEVKGELPEPAEVPQRIIGTDLGVNNFSAITNNLGKPCLLFKGGVAKSANQWYNKQMAALVSEQTSRTGAKFVPTPEARMLELRRDNYLSDYMNKVAKLVIRWCVENQVDTIVVGVNKDWKQGSHMGSQNNQSFVSLPFAKFRWQLQYRVERLGIRHIKHEESYTSKASFLDGDFIPVHGEAGADQVKFSGRRFKRGLYRSKSGQVLNSDFNGSAHTTRFARVATRSGRRSWMPLSGASCPTSAECGHPRLLILVTFGESHVASIETPSK</sequence>
<accession>A0A6I2RB74</accession>
<keyword evidence="4" id="KW-0233">DNA recombination</keyword>
<dbReference type="GO" id="GO:0032196">
    <property type="term" value="P:transposition"/>
    <property type="evidence" value="ECO:0007669"/>
    <property type="project" value="UniProtKB-KW"/>
</dbReference>
<dbReference type="Pfam" id="PF01385">
    <property type="entry name" value="OrfB_IS605"/>
    <property type="match status" value="1"/>
</dbReference>
<dbReference type="RefSeq" id="WP_172698250.1">
    <property type="nucleotide sequence ID" value="NZ_JAQLWY010000015.1"/>
</dbReference>
<dbReference type="Proteomes" id="UP000434475">
    <property type="component" value="Unassembled WGS sequence"/>
</dbReference>
<keyword evidence="2" id="KW-0815">Transposition</keyword>
<dbReference type="NCBIfam" id="TIGR01766">
    <property type="entry name" value="IS200/IS605 family accessory protein TnpB-like domain"/>
    <property type="match status" value="1"/>
</dbReference>
<evidence type="ECO:0000259" key="5">
    <source>
        <dbReference type="Pfam" id="PF01385"/>
    </source>
</evidence>
<evidence type="ECO:0000256" key="1">
    <source>
        <dbReference type="ARBA" id="ARBA00008761"/>
    </source>
</evidence>
<dbReference type="InterPro" id="IPR010095">
    <property type="entry name" value="Cas12f1-like_TNB"/>
</dbReference>
<reference evidence="6 7" key="1">
    <citation type="journal article" date="2019" name="Nat. Med.">
        <title>A library of human gut bacterial isolates paired with longitudinal multiomics data enables mechanistic microbiome research.</title>
        <authorList>
            <person name="Poyet M."/>
            <person name="Groussin M."/>
            <person name="Gibbons S.M."/>
            <person name="Avila-Pacheco J."/>
            <person name="Jiang X."/>
            <person name="Kearney S.M."/>
            <person name="Perrotta A.R."/>
            <person name="Berdy B."/>
            <person name="Zhao S."/>
            <person name="Lieberman T.D."/>
            <person name="Swanson P.K."/>
            <person name="Smith M."/>
            <person name="Roesemann S."/>
            <person name="Alexander J.E."/>
            <person name="Rich S.A."/>
            <person name="Livny J."/>
            <person name="Vlamakis H."/>
            <person name="Clish C."/>
            <person name="Bullock K."/>
            <person name="Deik A."/>
            <person name="Scott J."/>
            <person name="Pierce K.A."/>
            <person name="Xavier R.J."/>
            <person name="Alm E.J."/>
        </authorList>
    </citation>
    <scope>NUCLEOTIDE SEQUENCE [LARGE SCALE GENOMIC DNA]</scope>
    <source>
        <strain evidence="6 7">BIOML-A2</strain>
    </source>
</reference>
<dbReference type="InterPro" id="IPR001959">
    <property type="entry name" value="Transposase"/>
</dbReference>
<evidence type="ECO:0000313" key="7">
    <source>
        <dbReference type="Proteomes" id="UP000434475"/>
    </source>
</evidence>
<name>A0A6I2RB74_FLAPL</name>
<dbReference type="GO" id="GO:0003677">
    <property type="term" value="F:DNA binding"/>
    <property type="evidence" value="ECO:0007669"/>
    <property type="project" value="UniProtKB-KW"/>
</dbReference>
<proteinExistence type="inferred from homology"/>
<dbReference type="AlphaFoldDB" id="A0A6I2RB74"/>
<evidence type="ECO:0000313" key="6">
    <source>
        <dbReference type="EMBL" id="MSB23059.1"/>
    </source>
</evidence>
<comment type="caution">
    <text evidence="6">The sequence shown here is derived from an EMBL/GenBank/DDBJ whole genome shotgun (WGS) entry which is preliminary data.</text>
</comment>
<evidence type="ECO:0000256" key="3">
    <source>
        <dbReference type="ARBA" id="ARBA00023125"/>
    </source>
</evidence>
<dbReference type="NCBIfam" id="NF040570">
    <property type="entry name" value="guided_TnpB"/>
    <property type="match status" value="1"/>
</dbReference>
<dbReference type="GO" id="GO:0006310">
    <property type="term" value="P:DNA recombination"/>
    <property type="evidence" value="ECO:0007669"/>
    <property type="project" value="UniProtKB-KW"/>
</dbReference>
<dbReference type="EMBL" id="WKPR01000072">
    <property type="protein sequence ID" value="MSB23059.1"/>
    <property type="molecule type" value="Genomic_DNA"/>
</dbReference>
<evidence type="ECO:0000256" key="4">
    <source>
        <dbReference type="ARBA" id="ARBA00023172"/>
    </source>
</evidence>
<protein>
    <submittedName>
        <fullName evidence="6">IS200/IS605 family element transposase accessory protein TnpB</fullName>
    </submittedName>
</protein>
<feature type="domain" description="Probable transposase IS891/IS1136/IS1341" evidence="5">
    <location>
        <begin position="185"/>
        <end position="299"/>
    </location>
</feature>